<dbReference type="Gene3D" id="3.10.105.10">
    <property type="entry name" value="Dipeptide-binding Protein, Domain 3"/>
    <property type="match status" value="1"/>
</dbReference>
<organism evidence="5 6">
    <name type="scientific">Acetobacter tropicalis</name>
    <dbReference type="NCBI Taxonomy" id="104102"/>
    <lineage>
        <taxon>Bacteria</taxon>
        <taxon>Pseudomonadati</taxon>
        <taxon>Pseudomonadota</taxon>
        <taxon>Alphaproteobacteria</taxon>
        <taxon>Acetobacterales</taxon>
        <taxon>Acetobacteraceae</taxon>
        <taxon>Acetobacter</taxon>
    </lineage>
</organism>
<protein>
    <submittedName>
        <fullName evidence="5">ABC transporter substrate-binding protein</fullName>
    </submittedName>
</protein>
<dbReference type="EMBL" id="JOMM01000041">
    <property type="protein sequence ID" value="OUI84965.1"/>
    <property type="molecule type" value="Genomic_DNA"/>
</dbReference>
<feature type="chain" id="PRO_5013327229" evidence="3">
    <location>
        <begin position="18"/>
        <end position="493"/>
    </location>
</feature>
<comment type="caution">
    <text evidence="5">The sequence shown here is derived from an EMBL/GenBank/DDBJ whole genome shotgun (WGS) entry which is preliminary data.</text>
</comment>
<dbReference type="PIRSF" id="PIRSF002741">
    <property type="entry name" value="MppA"/>
    <property type="match status" value="1"/>
</dbReference>
<feature type="signal peptide" evidence="3">
    <location>
        <begin position="1"/>
        <end position="17"/>
    </location>
</feature>
<evidence type="ECO:0000313" key="5">
    <source>
        <dbReference type="EMBL" id="OUI84965.1"/>
    </source>
</evidence>
<dbReference type="GO" id="GO:0015833">
    <property type="term" value="P:peptide transport"/>
    <property type="evidence" value="ECO:0007669"/>
    <property type="project" value="TreeGrafter"/>
</dbReference>
<dbReference type="GO" id="GO:1904680">
    <property type="term" value="F:peptide transmembrane transporter activity"/>
    <property type="evidence" value="ECO:0007669"/>
    <property type="project" value="TreeGrafter"/>
</dbReference>
<evidence type="ECO:0000256" key="3">
    <source>
        <dbReference type="SAM" id="SignalP"/>
    </source>
</evidence>
<evidence type="ECO:0000313" key="6">
    <source>
        <dbReference type="Proteomes" id="UP000194565"/>
    </source>
</evidence>
<dbReference type="Proteomes" id="UP000194565">
    <property type="component" value="Unassembled WGS sequence"/>
</dbReference>
<comment type="subcellular location">
    <subcellularLocation>
        <location evidence="1">Periplasm</location>
    </subcellularLocation>
</comment>
<dbReference type="Gene3D" id="3.40.190.10">
    <property type="entry name" value="Periplasmic binding protein-like II"/>
    <property type="match status" value="1"/>
</dbReference>
<name>A0A252A5U7_9PROT</name>
<dbReference type="InterPro" id="IPR000914">
    <property type="entry name" value="SBP_5_dom"/>
</dbReference>
<accession>A0A252A5U7</accession>
<comment type="similarity">
    <text evidence="2">Belongs to the bacterial solute-binding protein 5 family.</text>
</comment>
<dbReference type="CDD" id="cd00995">
    <property type="entry name" value="PBP2_NikA_DppA_OppA_like"/>
    <property type="match status" value="1"/>
</dbReference>
<dbReference type="PANTHER" id="PTHR30290">
    <property type="entry name" value="PERIPLASMIC BINDING COMPONENT OF ABC TRANSPORTER"/>
    <property type="match status" value="1"/>
</dbReference>
<dbReference type="Pfam" id="PF00496">
    <property type="entry name" value="SBP_bac_5"/>
    <property type="match status" value="1"/>
</dbReference>
<dbReference type="GO" id="GO:0043190">
    <property type="term" value="C:ATP-binding cassette (ABC) transporter complex"/>
    <property type="evidence" value="ECO:0007669"/>
    <property type="project" value="InterPro"/>
</dbReference>
<evidence type="ECO:0000259" key="4">
    <source>
        <dbReference type="Pfam" id="PF00496"/>
    </source>
</evidence>
<gene>
    <name evidence="5" type="ORF">HC62_12500</name>
</gene>
<dbReference type="SUPFAM" id="SSF53850">
    <property type="entry name" value="Periplasmic binding protein-like II"/>
    <property type="match status" value="1"/>
</dbReference>
<dbReference type="InterPro" id="IPR039424">
    <property type="entry name" value="SBP_5"/>
</dbReference>
<dbReference type="Gene3D" id="3.90.76.10">
    <property type="entry name" value="Dipeptide-binding Protein, Domain 1"/>
    <property type="match status" value="1"/>
</dbReference>
<feature type="domain" description="Solute-binding protein family 5" evidence="4">
    <location>
        <begin position="62"/>
        <end position="413"/>
    </location>
</feature>
<proteinExistence type="inferred from homology"/>
<sequence>MFFAAFLTVYGAPLAQAQTVTIALSGDINNFDPAQTASIGTDLSVLSNIYPALILRAPDRRLTPSLATRWVALDENTWDFTLVPNAHFIDGEPIDAQTVAWNINRILSKKKVTVAASWYSRIQEVVILSSTHLQIKTSAPFPALPDQLSMLFLLPPKWAQTHDPSHEVSSGGAYIIDEIVPGDHVSMHANPDYFGPQASFKKAVYRIIPEITTALYALETGAVDYVSKIPTAQLEQINRQPGFVAGSTPSIWSVFIKINTEIPPFNNDMVRKALNYAVDKKSIVETIFSNQTTTSTCQVLTPAYFGYNKDLTAYRYDPEIARKLIKQSGINLNQVYEFDIPRGSYLQGDEVALVVQQMFQAVGIKTKLRLIDFGNYIAKYRKTHNLAPLSLLGQAWPTLDADGFLSLFRTGNPYSYWNNPLFDTALQTGNSTTNHDLRQNAYMQATQIMCEQAPVVFMYTEPATYAHSKKVSLTPRGDGWLRAFDMHFAPDTP</sequence>
<dbReference type="InterPro" id="IPR030678">
    <property type="entry name" value="Peptide/Ni-bd"/>
</dbReference>
<evidence type="ECO:0000256" key="2">
    <source>
        <dbReference type="ARBA" id="ARBA00005695"/>
    </source>
</evidence>
<reference evidence="5 6" key="1">
    <citation type="submission" date="2014-06" db="EMBL/GenBank/DDBJ databases">
        <authorList>
            <person name="Ju J."/>
            <person name="Zhang J."/>
        </authorList>
    </citation>
    <scope>NUCLEOTIDE SEQUENCE [LARGE SCALE GENOMIC DNA]</scope>
    <source>
        <strain evidence="5">DmW_042</strain>
    </source>
</reference>
<dbReference type="AlphaFoldDB" id="A0A252A5U7"/>
<dbReference type="GO" id="GO:0030288">
    <property type="term" value="C:outer membrane-bounded periplasmic space"/>
    <property type="evidence" value="ECO:0007669"/>
    <property type="project" value="UniProtKB-ARBA"/>
</dbReference>
<keyword evidence="3" id="KW-0732">Signal</keyword>
<evidence type="ECO:0000256" key="1">
    <source>
        <dbReference type="ARBA" id="ARBA00004418"/>
    </source>
</evidence>